<sequence>MSGGNGSGPGASDRERVRSFIVDDKERGVFRVDRASMTDPLVLQREMRKVFEQSWLYLGHTSEIAGEGDYVRRSVGGRSIIFVRSRDGEVRAFHNACPHRGAIVCRQDAGTAKAFQCFYHAWTFDTQGALVGIPGKEAYADGCFDKADRSLTPVPRLEEYRGLWFMSFKPDIMSLGDWLAGAKEYIDLIIDQSPSQELRVIDGSHRYSMRANWKLLVENSVDGYHGMPTHQTYFDYVIGAGGLGAGGKKLHGRGYSLGNGHAVIEYWSPWGRPVARWAPQMGEAAKAEIEATKRDLQERLGTDRAERISEWNRNMIIYPNLVINDIMAATIRTINPIAPDMMEIDAWAVAPVEEESGRLETRLQNFLEFLGPGGFATPDDVEALESCQMGFNAGGDQYNDISRGMLREAQMDDELQMRTWWRQWAAQMSGVQVDDWGDAPPPENVEHAPPGWQTPQPTSA</sequence>
<keyword evidence="2" id="KW-0001">2Fe-2S</keyword>
<evidence type="ECO:0000256" key="3">
    <source>
        <dbReference type="ARBA" id="ARBA00022723"/>
    </source>
</evidence>
<organism evidence="9 10">
    <name type="scientific">Paraconexibacter antarcticus</name>
    <dbReference type="NCBI Taxonomy" id="2949664"/>
    <lineage>
        <taxon>Bacteria</taxon>
        <taxon>Bacillati</taxon>
        <taxon>Actinomycetota</taxon>
        <taxon>Thermoleophilia</taxon>
        <taxon>Solirubrobacterales</taxon>
        <taxon>Paraconexibacteraceae</taxon>
        <taxon>Paraconexibacter</taxon>
    </lineage>
</organism>
<dbReference type="RefSeq" id="WP_254570354.1">
    <property type="nucleotide sequence ID" value="NZ_CP098502.1"/>
</dbReference>
<dbReference type="InterPro" id="IPR017941">
    <property type="entry name" value="Rieske_2Fe-2S"/>
</dbReference>
<keyword evidence="9" id="KW-0223">Dioxygenase</keyword>
<dbReference type="InterPro" id="IPR001663">
    <property type="entry name" value="Rng_hydr_dOase-A"/>
</dbReference>
<dbReference type="PRINTS" id="PR00090">
    <property type="entry name" value="RNGDIOXGNASE"/>
</dbReference>
<proteinExistence type="inferred from homology"/>
<dbReference type="InterPro" id="IPR036922">
    <property type="entry name" value="Rieske_2Fe-2S_sf"/>
</dbReference>
<evidence type="ECO:0000256" key="6">
    <source>
        <dbReference type="ARBA" id="ARBA00023014"/>
    </source>
</evidence>
<dbReference type="PANTHER" id="PTHR43756">
    <property type="entry name" value="CHOLINE MONOOXYGENASE, CHLOROPLASTIC"/>
    <property type="match status" value="1"/>
</dbReference>
<comment type="similarity">
    <text evidence="1">Belongs to the bacterial ring-hydroxylating dioxygenase alpha subunit family.</text>
</comment>
<protein>
    <submittedName>
        <fullName evidence="9">Aromatic ring-hydroxylating dioxygenase subunit alpha</fullName>
    </submittedName>
</protein>
<dbReference type="GO" id="GO:0051213">
    <property type="term" value="F:dioxygenase activity"/>
    <property type="evidence" value="ECO:0007669"/>
    <property type="project" value="UniProtKB-KW"/>
</dbReference>
<evidence type="ECO:0000313" key="10">
    <source>
        <dbReference type="Proteomes" id="UP001056035"/>
    </source>
</evidence>
<evidence type="ECO:0000256" key="2">
    <source>
        <dbReference type="ARBA" id="ARBA00022714"/>
    </source>
</evidence>
<dbReference type="CDD" id="cd03469">
    <property type="entry name" value="Rieske_RO_Alpha_N"/>
    <property type="match status" value="1"/>
</dbReference>
<dbReference type="Gene3D" id="3.90.380.10">
    <property type="entry name" value="Naphthalene 1,2-dioxygenase Alpha Subunit, Chain A, domain 1"/>
    <property type="match status" value="1"/>
</dbReference>
<keyword evidence="10" id="KW-1185">Reference proteome</keyword>
<dbReference type="Pfam" id="PF00848">
    <property type="entry name" value="Ring_hydroxyl_A"/>
    <property type="match status" value="1"/>
</dbReference>
<evidence type="ECO:0000259" key="8">
    <source>
        <dbReference type="PROSITE" id="PS51296"/>
    </source>
</evidence>
<dbReference type="SUPFAM" id="SSF50022">
    <property type="entry name" value="ISP domain"/>
    <property type="match status" value="1"/>
</dbReference>
<dbReference type="PANTHER" id="PTHR43756:SF1">
    <property type="entry name" value="3-PHENYLPROPIONATE_CINNAMIC ACID DIOXYGENASE SUBUNIT ALPHA"/>
    <property type="match status" value="1"/>
</dbReference>
<keyword evidence="4" id="KW-0560">Oxidoreductase</keyword>
<evidence type="ECO:0000313" key="9">
    <source>
        <dbReference type="EMBL" id="UTI63629.1"/>
    </source>
</evidence>
<keyword evidence="5" id="KW-0408">Iron</keyword>
<evidence type="ECO:0000256" key="5">
    <source>
        <dbReference type="ARBA" id="ARBA00023004"/>
    </source>
</evidence>
<reference evidence="9 10" key="1">
    <citation type="submission" date="2022-06" db="EMBL/GenBank/DDBJ databases">
        <title>Paraconexibacter antarcticus.</title>
        <authorList>
            <person name="Kim C.S."/>
        </authorList>
    </citation>
    <scope>NUCLEOTIDE SEQUENCE [LARGE SCALE GENOMIC DNA]</scope>
    <source>
        <strain evidence="9 10">02-257</strain>
    </source>
</reference>
<keyword evidence="6" id="KW-0411">Iron-sulfur</keyword>
<keyword evidence="3" id="KW-0479">Metal-binding</keyword>
<gene>
    <name evidence="9" type="ORF">NBH00_20075</name>
</gene>
<feature type="region of interest" description="Disordered" evidence="7">
    <location>
        <begin position="433"/>
        <end position="460"/>
    </location>
</feature>
<dbReference type="EMBL" id="CP098502">
    <property type="protein sequence ID" value="UTI63629.1"/>
    <property type="molecule type" value="Genomic_DNA"/>
</dbReference>
<feature type="domain" description="Rieske" evidence="8">
    <location>
        <begin position="55"/>
        <end position="165"/>
    </location>
</feature>
<accession>A0ABY5DRT9</accession>
<dbReference type="SUPFAM" id="SSF55961">
    <property type="entry name" value="Bet v1-like"/>
    <property type="match status" value="1"/>
</dbReference>
<dbReference type="Pfam" id="PF00355">
    <property type="entry name" value="Rieske"/>
    <property type="match status" value="1"/>
</dbReference>
<evidence type="ECO:0000256" key="7">
    <source>
        <dbReference type="SAM" id="MobiDB-lite"/>
    </source>
</evidence>
<name>A0ABY5DRT9_9ACTN</name>
<dbReference type="PROSITE" id="PS51296">
    <property type="entry name" value="RIESKE"/>
    <property type="match status" value="1"/>
</dbReference>
<evidence type="ECO:0000256" key="1">
    <source>
        <dbReference type="ARBA" id="ARBA00008751"/>
    </source>
</evidence>
<evidence type="ECO:0000256" key="4">
    <source>
        <dbReference type="ARBA" id="ARBA00023002"/>
    </source>
</evidence>
<dbReference type="InterPro" id="IPR015879">
    <property type="entry name" value="Ring_hydroxy_dOase_asu_C_dom"/>
</dbReference>
<dbReference type="Proteomes" id="UP001056035">
    <property type="component" value="Chromosome"/>
</dbReference>
<dbReference type="Gene3D" id="2.102.10.10">
    <property type="entry name" value="Rieske [2Fe-2S] iron-sulphur domain"/>
    <property type="match status" value="1"/>
</dbReference>